<keyword evidence="4" id="KW-1185">Reference proteome</keyword>
<comment type="caution">
    <text evidence="3">The sequence shown here is derived from an EMBL/GenBank/DDBJ whole genome shotgun (WGS) entry which is preliminary data.</text>
</comment>
<evidence type="ECO:0000259" key="2">
    <source>
        <dbReference type="Pfam" id="PF07859"/>
    </source>
</evidence>
<dbReference type="InterPro" id="IPR050300">
    <property type="entry name" value="GDXG_lipolytic_enzyme"/>
</dbReference>
<dbReference type="SUPFAM" id="SSF53474">
    <property type="entry name" value="alpha/beta-Hydrolases"/>
    <property type="match status" value="1"/>
</dbReference>
<evidence type="ECO:0000313" key="3">
    <source>
        <dbReference type="EMBL" id="GAA1544933.1"/>
    </source>
</evidence>
<dbReference type="Gene3D" id="3.40.50.1820">
    <property type="entry name" value="alpha/beta hydrolase"/>
    <property type="match status" value="1"/>
</dbReference>
<accession>A0ABN2BSF1</accession>
<dbReference type="PANTHER" id="PTHR48081">
    <property type="entry name" value="AB HYDROLASE SUPERFAMILY PROTEIN C4A8.06C"/>
    <property type="match status" value="1"/>
</dbReference>
<dbReference type="GO" id="GO:0016787">
    <property type="term" value="F:hydrolase activity"/>
    <property type="evidence" value="ECO:0007669"/>
    <property type="project" value="UniProtKB-KW"/>
</dbReference>
<name>A0ABN2BSF1_9ACTN</name>
<dbReference type="RefSeq" id="WP_181410834.1">
    <property type="nucleotide sequence ID" value="NZ_CP041146.1"/>
</dbReference>
<proteinExistence type="predicted"/>
<dbReference type="InterPro" id="IPR013094">
    <property type="entry name" value="AB_hydrolase_3"/>
</dbReference>
<dbReference type="EMBL" id="BAAAOR010000040">
    <property type="protein sequence ID" value="GAA1544933.1"/>
    <property type="molecule type" value="Genomic_DNA"/>
</dbReference>
<feature type="domain" description="Alpha/beta hydrolase fold-3" evidence="2">
    <location>
        <begin position="78"/>
        <end position="282"/>
    </location>
</feature>
<organism evidence="3 4">
    <name type="scientific">Nocardioides humi</name>
    <dbReference type="NCBI Taxonomy" id="449461"/>
    <lineage>
        <taxon>Bacteria</taxon>
        <taxon>Bacillati</taxon>
        <taxon>Actinomycetota</taxon>
        <taxon>Actinomycetes</taxon>
        <taxon>Propionibacteriales</taxon>
        <taxon>Nocardioidaceae</taxon>
        <taxon>Nocardioides</taxon>
    </lineage>
</organism>
<dbReference type="Pfam" id="PF07859">
    <property type="entry name" value="Abhydrolase_3"/>
    <property type="match status" value="1"/>
</dbReference>
<evidence type="ECO:0000313" key="4">
    <source>
        <dbReference type="Proteomes" id="UP001500842"/>
    </source>
</evidence>
<reference evidence="3 4" key="1">
    <citation type="journal article" date="2019" name="Int. J. Syst. Evol. Microbiol.">
        <title>The Global Catalogue of Microorganisms (GCM) 10K type strain sequencing project: providing services to taxonomists for standard genome sequencing and annotation.</title>
        <authorList>
            <consortium name="The Broad Institute Genomics Platform"/>
            <consortium name="The Broad Institute Genome Sequencing Center for Infectious Disease"/>
            <person name="Wu L."/>
            <person name="Ma J."/>
        </authorList>
    </citation>
    <scope>NUCLEOTIDE SEQUENCE [LARGE SCALE GENOMIC DNA]</scope>
    <source>
        <strain evidence="3 4">JCM 14942</strain>
    </source>
</reference>
<gene>
    <name evidence="3" type="ORF">GCM10009788_54240</name>
</gene>
<dbReference type="Proteomes" id="UP001500842">
    <property type="component" value="Unassembled WGS sequence"/>
</dbReference>
<dbReference type="InterPro" id="IPR029058">
    <property type="entry name" value="AB_hydrolase_fold"/>
</dbReference>
<keyword evidence="1 3" id="KW-0378">Hydrolase</keyword>
<evidence type="ECO:0000256" key="1">
    <source>
        <dbReference type="ARBA" id="ARBA00022801"/>
    </source>
</evidence>
<dbReference type="PANTHER" id="PTHR48081:SF8">
    <property type="entry name" value="ALPHA_BETA HYDROLASE FOLD-3 DOMAIN-CONTAINING PROTEIN-RELATED"/>
    <property type="match status" value="1"/>
</dbReference>
<sequence length="320" mass="34461">MDPDAQALLTMMAERGAPVHELTPSAAREQQRLRTSWANGTPERITEVGDRTVPGSDGPIGIRVYRPRATDDALPVLAFFHGGGWVTCDLDSHEVLCRALANRGDCVVVSVDYPLAPEHPFPAGLEACWSVVTWLSENASELGADSRRIAVGGDSAGGNLAAVVALRARDAGLRLALQLLIYPSTDYRLDTPPDEQTASEYGLTLDGLRFYYGHYLTDPADVLNPEVSPFRAPDLTGSAPAYVVSCELDPLRPEIEGYAARLVEAGVPVTSRRYLGQIHGFVRATAVIKDSWVALDEMGHALRAAFAHPALNAARSETFA</sequence>
<protein>
    <submittedName>
        <fullName evidence="3">Alpha/beta hydrolase</fullName>
    </submittedName>
</protein>